<organism evidence="4 5">
    <name type="scientific">OM182 bacterium</name>
    <dbReference type="NCBI Taxonomy" id="2510334"/>
    <lineage>
        <taxon>Bacteria</taxon>
        <taxon>Pseudomonadati</taxon>
        <taxon>Pseudomonadota</taxon>
        <taxon>Gammaproteobacteria</taxon>
        <taxon>OMG group</taxon>
        <taxon>OM182 clade</taxon>
    </lineage>
</organism>
<keyword evidence="3" id="KW-0998">Cell outer membrane</keyword>
<reference evidence="4 5" key="1">
    <citation type="submission" date="2019-02" db="EMBL/GenBank/DDBJ databases">
        <title>Prokaryotic population dynamics and viral predation in marine succession experiment using metagenomics: the confinement effect.</title>
        <authorList>
            <person name="Haro-Moreno J.M."/>
            <person name="Rodriguez-Valera F."/>
            <person name="Lopez-Perez M."/>
        </authorList>
    </citation>
    <scope>NUCLEOTIDE SEQUENCE [LARGE SCALE GENOMIC DNA]</scope>
    <source>
        <strain evidence="4">MED-G157</strain>
    </source>
</reference>
<evidence type="ECO:0000313" key="4">
    <source>
        <dbReference type="EMBL" id="RZO75781.1"/>
    </source>
</evidence>
<accession>A0A520RZY6</accession>
<evidence type="ECO:0000256" key="2">
    <source>
        <dbReference type="ARBA" id="ARBA00023136"/>
    </source>
</evidence>
<evidence type="ECO:0000256" key="3">
    <source>
        <dbReference type="ARBA" id="ARBA00023237"/>
    </source>
</evidence>
<keyword evidence="2" id="KW-0472">Membrane</keyword>
<dbReference type="InterPro" id="IPR036942">
    <property type="entry name" value="Beta-barrel_TonB_sf"/>
</dbReference>
<comment type="caution">
    <text evidence="4">The sequence shown here is derived from an EMBL/GenBank/DDBJ whole genome shotgun (WGS) entry which is preliminary data.</text>
</comment>
<name>A0A520RZY6_9GAMM</name>
<dbReference type="GO" id="GO:0009279">
    <property type="term" value="C:cell outer membrane"/>
    <property type="evidence" value="ECO:0007669"/>
    <property type="project" value="UniProtKB-SubCell"/>
</dbReference>
<dbReference type="AlphaFoldDB" id="A0A520RZY6"/>
<comment type="subcellular location">
    <subcellularLocation>
        <location evidence="1">Cell outer membrane</location>
    </subcellularLocation>
</comment>
<dbReference type="SUPFAM" id="SSF56935">
    <property type="entry name" value="Porins"/>
    <property type="match status" value="1"/>
</dbReference>
<proteinExistence type="predicted"/>
<dbReference type="EMBL" id="SHAG01000025">
    <property type="protein sequence ID" value="RZO75781.1"/>
    <property type="molecule type" value="Genomic_DNA"/>
</dbReference>
<evidence type="ECO:0000256" key="1">
    <source>
        <dbReference type="ARBA" id="ARBA00004442"/>
    </source>
</evidence>
<sequence>MAGTKADAPTNAIRTLAGASEYVANILIGFDSDDGQHSSTLTYNVFGERLFSAGRNGSPDAFEQPFHSLDLTYSWYPIDAMTLKLKFQNILDEGIEIKMGEVLAFTEKPGTSFSLTFQWSM</sequence>
<protein>
    <recommendedName>
        <fullName evidence="6">TonB-dependent receptor</fullName>
    </recommendedName>
</protein>
<evidence type="ECO:0000313" key="5">
    <source>
        <dbReference type="Proteomes" id="UP000316199"/>
    </source>
</evidence>
<dbReference type="Proteomes" id="UP000316199">
    <property type="component" value="Unassembled WGS sequence"/>
</dbReference>
<evidence type="ECO:0008006" key="6">
    <source>
        <dbReference type="Google" id="ProtNLM"/>
    </source>
</evidence>
<gene>
    <name evidence="4" type="ORF">EVA68_06205</name>
</gene>
<dbReference type="Gene3D" id="2.40.170.20">
    <property type="entry name" value="TonB-dependent receptor, beta-barrel domain"/>
    <property type="match status" value="1"/>
</dbReference>